<comment type="caution">
    <text evidence="2">The sequence shown here is derived from an EMBL/GenBank/DDBJ whole genome shotgun (WGS) entry which is preliminary data.</text>
</comment>
<accession>A0ABN3T2G7</accession>
<organism evidence="2 3">
    <name type="scientific">Nonomuraea recticatena</name>
    <dbReference type="NCBI Taxonomy" id="46178"/>
    <lineage>
        <taxon>Bacteria</taxon>
        <taxon>Bacillati</taxon>
        <taxon>Actinomycetota</taxon>
        <taxon>Actinomycetes</taxon>
        <taxon>Streptosporangiales</taxon>
        <taxon>Streptosporangiaceae</taxon>
        <taxon>Nonomuraea</taxon>
    </lineage>
</organism>
<dbReference type="SUPFAM" id="SSF88659">
    <property type="entry name" value="Sigma3 and sigma4 domains of RNA polymerase sigma factors"/>
    <property type="match status" value="1"/>
</dbReference>
<name>A0ABN3T2G7_9ACTN</name>
<gene>
    <name evidence="2" type="ORF">GCM10010412_082710</name>
</gene>
<proteinExistence type="predicted"/>
<dbReference type="Gene3D" id="1.10.10.60">
    <property type="entry name" value="Homeodomain-like"/>
    <property type="match status" value="1"/>
</dbReference>
<keyword evidence="3" id="KW-1185">Reference proteome</keyword>
<dbReference type="EMBL" id="BAAATE010000034">
    <property type="protein sequence ID" value="GAA2692032.1"/>
    <property type="molecule type" value="Genomic_DNA"/>
</dbReference>
<dbReference type="Proteomes" id="UP001501666">
    <property type="component" value="Unassembled WGS sequence"/>
</dbReference>
<feature type="compositionally biased region" description="Low complexity" evidence="1">
    <location>
        <begin position="31"/>
        <end position="43"/>
    </location>
</feature>
<reference evidence="2 3" key="1">
    <citation type="journal article" date="2019" name="Int. J. Syst. Evol. Microbiol.">
        <title>The Global Catalogue of Microorganisms (GCM) 10K type strain sequencing project: providing services to taxonomists for standard genome sequencing and annotation.</title>
        <authorList>
            <consortium name="The Broad Institute Genomics Platform"/>
            <consortium name="The Broad Institute Genome Sequencing Center for Infectious Disease"/>
            <person name="Wu L."/>
            <person name="Ma J."/>
        </authorList>
    </citation>
    <scope>NUCLEOTIDE SEQUENCE [LARGE SCALE GENOMIC DNA]</scope>
    <source>
        <strain evidence="2 3">JCM 6835</strain>
    </source>
</reference>
<sequence>MLPSAAMTTNPPGARVRAGSSHRGRPHRPGSLSRPSPAAHPRSPFNLAKACALYAQGKTLQDIADLSGYSRSRVHVLLREAGVQMRDSRAPRASRVSADKRRRILAAWRRGKSNSQIIAECRTSSATIHKVVAKAGLEPRRSHRKYDHDRMRELRGQGWTLAAIADDQGTSAQYVWTIINGAHLKGYSRRRGAASEAGAT</sequence>
<evidence type="ECO:0000256" key="1">
    <source>
        <dbReference type="SAM" id="MobiDB-lite"/>
    </source>
</evidence>
<protein>
    <recommendedName>
        <fullName evidence="4">Helix-turn-helix domain-containing protein</fullName>
    </recommendedName>
</protein>
<evidence type="ECO:0008006" key="4">
    <source>
        <dbReference type="Google" id="ProtNLM"/>
    </source>
</evidence>
<feature type="compositionally biased region" description="Polar residues" evidence="1">
    <location>
        <begin position="1"/>
        <end position="11"/>
    </location>
</feature>
<evidence type="ECO:0000313" key="3">
    <source>
        <dbReference type="Proteomes" id="UP001501666"/>
    </source>
</evidence>
<feature type="region of interest" description="Disordered" evidence="1">
    <location>
        <begin position="1"/>
        <end position="43"/>
    </location>
</feature>
<evidence type="ECO:0000313" key="2">
    <source>
        <dbReference type="EMBL" id="GAA2692032.1"/>
    </source>
</evidence>
<dbReference type="InterPro" id="IPR013324">
    <property type="entry name" value="RNA_pol_sigma_r3/r4-like"/>
</dbReference>